<dbReference type="InterPro" id="IPR000315">
    <property type="entry name" value="Znf_B-box"/>
</dbReference>
<dbReference type="SUPFAM" id="SSF101898">
    <property type="entry name" value="NHL repeat"/>
    <property type="match status" value="1"/>
</dbReference>
<evidence type="ECO:0000313" key="3">
    <source>
        <dbReference type="EnsemblMetazoa" id="G6917.1:cds"/>
    </source>
</evidence>
<keyword evidence="1" id="KW-0479">Metal-binding</keyword>
<reference evidence="3" key="1">
    <citation type="submission" date="2022-08" db="UniProtKB">
        <authorList>
            <consortium name="EnsemblMetazoa"/>
        </authorList>
    </citation>
    <scope>IDENTIFICATION</scope>
    <source>
        <strain evidence="3">05x7-T-G4-1.051#20</strain>
    </source>
</reference>
<proteinExistence type="predicted"/>
<keyword evidence="4" id="KW-1185">Reference proteome</keyword>
<dbReference type="SUPFAM" id="SSF57845">
    <property type="entry name" value="B-box zinc-binding domain"/>
    <property type="match status" value="1"/>
</dbReference>
<dbReference type="PANTHER" id="PTHR25462">
    <property type="entry name" value="BONUS, ISOFORM C-RELATED"/>
    <property type="match status" value="1"/>
</dbReference>
<feature type="domain" description="B box-type" evidence="2">
    <location>
        <begin position="69"/>
        <end position="105"/>
    </location>
</feature>
<accession>A0A8W8NQP5</accession>
<dbReference type="GO" id="GO:0008270">
    <property type="term" value="F:zinc ion binding"/>
    <property type="evidence" value="ECO:0007669"/>
    <property type="project" value="UniProtKB-KW"/>
</dbReference>
<evidence type="ECO:0000259" key="2">
    <source>
        <dbReference type="PROSITE" id="PS50119"/>
    </source>
</evidence>
<evidence type="ECO:0000256" key="1">
    <source>
        <dbReference type="PROSITE-ProRule" id="PRU00024"/>
    </source>
</evidence>
<dbReference type="Gene3D" id="2.120.10.30">
    <property type="entry name" value="TolB, C-terminal domain"/>
    <property type="match status" value="1"/>
</dbReference>
<organism evidence="3 4">
    <name type="scientific">Magallana gigas</name>
    <name type="common">Pacific oyster</name>
    <name type="synonym">Crassostrea gigas</name>
    <dbReference type="NCBI Taxonomy" id="29159"/>
    <lineage>
        <taxon>Eukaryota</taxon>
        <taxon>Metazoa</taxon>
        <taxon>Spiralia</taxon>
        <taxon>Lophotrochozoa</taxon>
        <taxon>Mollusca</taxon>
        <taxon>Bivalvia</taxon>
        <taxon>Autobranchia</taxon>
        <taxon>Pteriomorphia</taxon>
        <taxon>Ostreida</taxon>
        <taxon>Ostreoidea</taxon>
        <taxon>Ostreidae</taxon>
        <taxon>Magallana</taxon>
    </lineage>
</organism>
<dbReference type="PANTHER" id="PTHR25462:SF229">
    <property type="entry name" value="TRANSCRIPTION INTERMEDIARY FACTOR 1-BETA"/>
    <property type="match status" value="1"/>
</dbReference>
<evidence type="ECO:0000313" key="4">
    <source>
        <dbReference type="Proteomes" id="UP000005408"/>
    </source>
</evidence>
<dbReference type="PROSITE" id="PS50119">
    <property type="entry name" value="ZF_BBOX"/>
    <property type="match status" value="2"/>
</dbReference>
<dbReference type="Proteomes" id="UP000005408">
    <property type="component" value="Unassembled WGS sequence"/>
</dbReference>
<keyword evidence="1" id="KW-0863">Zinc-finger</keyword>
<name>A0A8W8NQP5_MAGGI</name>
<keyword evidence="1" id="KW-0862">Zinc</keyword>
<feature type="domain" description="B box-type" evidence="2">
    <location>
        <begin position="12"/>
        <end position="57"/>
    </location>
</feature>
<dbReference type="GO" id="GO:0006513">
    <property type="term" value="P:protein monoubiquitination"/>
    <property type="evidence" value="ECO:0007669"/>
    <property type="project" value="TreeGrafter"/>
</dbReference>
<dbReference type="Gene3D" id="3.30.160.60">
    <property type="entry name" value="Classic Zinc Finger"/>
    <property type="match status" value="1"/>
</dbReference>
<dbReference type="AlphaFoldDB" id="A0A8W8NQP5"/>
<protein>
    <recommendedName>
        <fullName evidence="2">B box-type domain-containing protein</fullName>
    </recommendedName>
</protein>
<dbReference type="EnsemblMetazoa" id="G6917.1">
    <property type="protein sequence ID" value="G6917.1:cds"/>
    <property type="gene ID" value="G6917"/>
</dbReference>
<sequence length="547" mass="61979">MAVDNFDTLQLQDIICCDLCVQPVRSFCNTCQLGLCKDCIDKHVKSLQSIDHAVVLYTDRTVQLELPECLSHSHQRCEAHCQHCDVPVCMKCVTGRHKGHDIIDAADKVAKTKEDVKRETDRIEGIISENESKQLDVDAMDITTATYFDDLKTRVKAQRLHWHLEVDNMFDRLELRIQSSRDDECQTLQLLKIELGLQNFRLMKIIQSNKEILRTNKVSSINNYKSNLSKLKSIAMPNSIRPSLRISQVQERELVLGLGGYMAILKQTLLPISGKEILNQPRVITEIQIDTKRLCGIACVGSDRVWISGPDNVLMCVGIHGAVQDTIKMTGIDCPGDIAVNWKGKLMYTDVVHRTINIVRHGKTKTLIVTPEGWHPQTLFCTSSSDILVSMFSSMTNFIKVIRYRNEKITKELYQDELGNVIFEQGNKPLLLSENINNDIVVCDRNADEVIVVDKTGNVKFRYNSEPPGRNKAKCRPANVVTDSMGHIIVEDCNNSCFHILNQNGVFIKCFEHYITPETFSALGLDSKERLWVGLDNSKLAVIQYMK</sequence>
<dbReference type="InterPro" id="IPR047153">
    <property type="entry name" value="TRIM45/56/19-like"/>
</dbReference>
<dbReference type="InterPro" id="IPR011042">
    <property type="entry name" value="6-blade_b-propeller_TolB-like"/>
</dbReference>
<dbReference type="GO" id="GO:0061630">
    <property type="term" value="F:ubiquitin protein ligase activity"/>
    <property type="evidence" value="ECO:0007669"/>
    <property type="project" value="TreeGrafter"/>
</dbReference>
<dbReference type="Pfam" id="PF00643">
    <property type="entry name" value="zf-B_box"/>
    <property type="match status" value="1"/>
</dbReference>